<dbReference type="AlphaFoldDB" id="A0A0G4FD15"/>
<feature type="compositionally biased region" description="Low complexity" evidence="1">
    <location>
        <begin position="351"/>
        <end position="363"/>
    </location>
</feature>
<protein>
    <submittedName>
        <fullName evidence="2">Uncharacterized protein</fullName>
    </submittedName>
</protein>
<reference evidence="2 3" key="1">
    <citation type="submission" date="2014-11" db="EMBL/GenBank/DDBJ databases">
        <authorList>
            <person name="Zhu J."/>
            <person name="Qi W."/>
            <person name="Song R."/>
        </authorList>
    </citation>
    <scope>NUCLEOTIDE SEQUENCE [LARGE SCALE GENOMIC DNA]</scope>
</reference>
<gene>
    <name evidence="2" type="ORF">Vbra_14994</name>
</gene>
<proteinExistence type="predicted"/>
<evidence type="ECO:0000313" key="3">
    <source>
        <dbReference type="Proteomes" id="UP000041254"/>
    </source>
</evidence>
<sequence length="598" mass="65336">MAGMFSFFFSPSKKAICLPSDSGVDGPEGRDLSPSKPSDALEHQHNDHDGSSSDRPQAPPKPRPTGQAHSAPPRHTQHHEQEQSFHAKQRRRKNVKAFRYDQGRALGGEPEQTFTPCKQSGTFIFFNWDGVLSHPEGIADADAAATAARRLDGAMCRILCGAGRAGKVVAVTNLSERAWDKSVLRHFPEMHRVVDECGIDVVHASVRKRQWRHPDLWKALVVGEEIRMFPRGRFMTLIGVGDDLTDIDAVRHVTTFLDYMSGRTVKFASSQLTAMLIKQLEALESLFAEVVRPDTDKTSWNMETILRDDPANRALVSEHDRLTLESFGISMPDMDLQLQVISPPVAPPVAPANTAPPRNTNTAMPPPDQSGDQHPHPHRQQQQQQPRSQETSDEESIPAKGMRRLSINSKKRKTGAGGLMGKIMGGRGHPRQSVAPPRVSGVARGRANRKARREHQLTPQRRPLASMIEHPSSNKRKSDDISPDTAGGGGRGGGGGPGQEDHHNNTNNTSSSSSGMDICLPSPPSLRESDDEQQQQQQQSPVAPPSVGRGPGPPAKRSTGYLREGQRERQKQGAARASLQDGVGLGRGAKAKGRETRL</sequence>
<feature type="compositionally biased region" description="Basic and acidic residues" evidence="1">
    <location>
        <begin position="27"/>
        <end position="52"/>
    </location>
</feature>
<keyword evidence="3" id="KW-1185">Reference proteome</keyword>
<feature type="compositionally biased region" description="Gly residues" evidence="1">
    <location>
        <begin position="415"/>
        <end position="427"/>
    </location>
</feature>
<feature type="compositionally biased region" description="Gly residues" evidence="1">
    <location>
        <begin position="486"/>
        <end position="498"/>
    </location>
</feature>
<name>A0A0G4FD15_VITBC</name>
<dbReference type="InParanoid" id="A0A0G4FD15"/>
<feature type="region of interest" description="Disordered" evidence="1">
    <location>
        <begin position="15"/>
        <end position="94"/>
    </location>
</feature>
<accession>A0A0G4FD15</accession>
<dbReference type="EMBL" id="CDMY01000405">
    <property type="protein sequence ID" value="CEM10733.1"/>
    <property type="molecule type" value="Genomic_DNA"/>
</dbReference>
<dbReference type="OrthoDB" id="437141at2759"/>
<dbReference type="Proteomes" id="UP000041254">
    <property type="component" value="Unassembled WGS sequence"/>
</dbReference>
<dbReference type="VEuPathDB" id="CryptoDB:Vbra_14994"/>
<evidence type="ECO:0000313" key="2">
    <source>
        <dbReference type="EMBL" id="CEM10733.1"/>
    </source>
</evidence>
<organism evidence="2 3">
    <name type="scientific">Vitrella brassicaformis (strain CCMP3155)</name>
    <dbReference type="NCBI Taxonomy" id="1169540"/>
    <lineage>
        <taxon>Eukaryota</taxon>
        <taxon>Sar</taxon>
        <taxon>Alveolata</taxon>
        <taxon>Colpodellida</taxon>
        <taxon>Vitrellaceae</taxon>
        <taxon>Vitrella</taxon>
    </lineage>
</organism>
<feature type="region of interest" description="Disordered" evidence="1">
    <location>
        <begin position="345"/>
        <end position="598"/>
    </location>
</feature>
<feature type="compositionally biased region" description="Low complexity" evidence="1">
    <location>
        <begin position="505"/>
        <end position="514"/>
    </location>
</feature>
<evidence type="ECO:0000256" key="1">
    <source>
        <dbReference type="SAM" id="MobiDB-lite"/>
    </source>
</evidence>